<name>A0A4S4L9I3_9AGAM</name>
<dbReference type="EMBL" id="SGPK01000204">
    <property type="protein sequence ID" value="THH06290.1"/>
    <property type="molecule type" value="Genomic_DNA"/>
</dbReference>
<sequence length="433" mass="46576">MSAPSSPQHSLAKPLYSSSSFALSESGPELSLFPAMDLAAGYTAKPARAPKIKVTRAESTMQRPVQDCSMDLQVYHAETRAHLNAVHEEDLVNALISADPSTLQTISFAPPLPLSFTPNYTSLKDYSGSFVPSDRENENSQSIDLHQNNFLERSQVSSLPSVHSGFSFDSRESEPDSNSNAFVASKSPFSRVLPNELSTGTCPGQMEICVSIDLSHPVPGVIGFRVTIVVEHPGPEHTAAHQHPLTKSANATIIKSELDALAMPPPPPPNKPKLSVHTSSSSSAPSLNVTTSSHSQTGVTSTAAPNDLFRPLAGSFKHSDPFILPLDVDQRSWPQPNAPSSRPSECEMESIPISSVNGSRNDTGSLACPVTPQTKQVQYTLSPVKTSYYAPSPGAMRMEGTNSALEEHKRCPFSFPLLPNVQTERGPQGTFHR</sequence>
<organism evidence="2 3">
    <name type="scientific">Phellinidium pouzarii</name>
    <dbReference type="NCBI Taxonomy" id="167371"/>
    <lineage>
        <taxon>Eukaryota</taxon>
        <taxon>Fungi</taxon>
        <taxon>Dikarya</taxon>
        <taxon>Basidiomycota</taxon>
        <taxon>Agaricomycotina</taxon>
        <taxon>Agaricomycetes</taxon>
        <taxon>Hymenochaetales</taxon>
        <taxon>Hymenochaetaceae</taxon>
        <taxon>Phellinidium</taxon>
    </lineage>
</organism>
<protein>
    <submittedName>
        <fullName evidence="2">Uncharacterized protein</fullName>
    </submittedName>
</protein>
<keyword evidence="3" id="KW-1185">Reference proteome</keyword>
<dbReference type="AlphaFoldDB" id="A0A4S4L9I3"/>
<accession>A0A4S4L9I3</accession>
<feature type="compositionally biased region" description="Low complexity" evidence="1">
    <location>
        <begin position="272"/>
        <end position="293"/>
    </location>
</feature>
<comment type="caution">
    <text evidence="2">The sequence shown here is derived from an EMBL/GenBank/DDBJ whole genome shotgun (WGS) entry which is preliminary data.</text>
</comment>
<feature type="region of interest" description="Disordered" evidence="1">
    <location>
        <begin position="260"/>
        <end position="304"/>
    </location>
</feature>
<evidence type="ECO:0000313" key="2">
    <source>
        <dbReference type="EMBL" id="THH06290.1"/>
    </source>
</evidence>
<proteinExistence type="predicted"/>
<evidence type="ECO:0000256" key="1">
    <source>
        <dbReference type="SAM" id="MobiDB-lite"/>
    </source>
</evidence>
<feature type="region of interest" description="Disordered" evidence="1">
    <location>
        <begin position="162"/>
        <end position="182"/>
    </location>
</feature>
<feature type="compositionally biased region" description="Polar residues" evidence="1">
    <location>
        <begin position="294"/>
        <end position="304"/>
    </location>
</feature>
<evidence type="ECO:0000313" key="3">
    <source>
        <dbReference type="Proteomes" id="UP000308199"/>
    </source>
</evidence>
<reference evidence="2 3" key="1">
    <citation type="submission" date="2019-02" db="EMBL/GenBank/DDBJ databases">
        <title>Genome sequencing of the rare red list fungi Phellinidium pouzarii.</title>
        <authorList>
            <person name="Buettner E."/>
            <person name="Kellner H."/>
        </authorList>
    </citation>
    <scope>NUCLEOTIDE SEQUENCE [LARGE SCALE GENOMIC DNA]</scope>
    <source>
        <strain evidence="2 3">DSM 108285</strain>
    </source>
</reference>
<gene>
    <name evidence="2" type="ORF">EW145_g4186</name>
</gene>
<dbReference type="Proteomes" id="UP000308199">
    <property type="component" value="Unassembled WGS sequence"/>
</dbReference>